<dbReference type="InterPro" id="IPR000305">
    <property type="entry name" value="GIY-YIG_endonuc"/>
</dbReference>
<dbReference type="InterPro" id="IPR050190">
    <property type="entry name" value="UPF0213_domain"/>
</dbReference>
<dbReference type="SUPFAM" id="SSF82771">
    <property type="entry name" value="GIY-YIG endonuclease"/>
    <property type="match status" value="1"/>
</dbReference>
<dbReference type="InterPro" id="IPR035901">
    <property type="entry name" value="GIY-YIG_endonuc_sf"/>
</dbReference>
<feature type="domain" description="GIY-YIG" evidence="2">
    <location>
        <begin position="1"/>
        <end position="76"/>
    </location>
</feature>
<dbReference type="Pfam" id="PF01541">
    <property type="entry name" value="GIY-YIG"/>
    <property type="match status" value="1"/>
</dbReference>
<sequence length="90" mass="10917">MLYFVYILESFVDGSLYKGYTSDYMRRLSEHNEGQGRYSSQKKPWRLIYVEECDSKRSAIIREKQLKKYNRRYIEWLCCQGSNKLRNQNG</sequence>
<name>A0A1I6VWW5_9SPHI</name>
<evidence type="ECO:0000256" key="1">
    <source>
        <dbReference type="ARBA" id="ARBA00007435"/>
    </source>
</evidence>
<reference evidence="3 4" key="1">
    <citation type="submission" date="2016-10" db="EMBL/GenBank/DDBJ databases">
        <authorList>
            <person name="de Groot N.N."/>
        </authorList>
    </citation>
    <scope>NUCLEOTIDE SEQUENCE [LARGE SCALE GENOMIC DNA]</scope>
    <source>
        <strain evidence="3 4">DSM 22789</strain>
    </source>
</reference>
<keyword evidence="3" id="KW-0378">Hydrolase</keyword>
<keyword evidence="3" id="KW-0540">Nuclease</keyword>
<comment type="similarity">
    <text evidence="1">Belongs to the UPF0213 family.</text>
</comment>
<protein>
    <submittedName>
        <fullName evidence="3">Putative endonuclease</fullName>
    </submittedName>
</protein>
<evidence type="ECO:0000313" key="3">
    <source>
        <dbReference type="EMBL" id="SFT18182.1"/>
    </source>
</evidence>
<dbReference type="OrthoDB" id="677560at2"/>
<dbReference type="Proteomes" id="UP000198785">
    <property type="component" value="Unassembled WGS sequence"/>
</dbReference>
<dbReference type="EMBL" id="FOZZ01000019">
    <property type="protein sequence ID" value="SFT18182.1"/>
    <property type="molecule type" value="Genomic_DNA"/>
</dbReference>
<gene>
    <name evidence="3" type="ORF">SAMN05660206_1194</name>
</gene>
<dbReference type="GO" id="GO:0004519">
    <property type="term" value="F:endonuclease activity"/>
    <property type="evidence" value="ECO:0007669"/>
    <property type="project" value="UniProtKB-KW"/>
</dbReference>
<keyword evidence="4" id="KW-1185">Reference proteome</keyword>
<dbReference type="CDD" id="cd10449">
    <property type="entry name" value="GIY-YIG_SLX1_like"/>
    <property type="match status" value="1"/>
</dbReference>
<proteinExistence type="inferred from homology"/>
<evidence type="ECO:0000313" key="4">
    <source>
        <dbReference type="Proteomes" id="UP000198785"/>
    </source>
</evidence>
<dbReference type="STRING" id="683125.SAMN05660206_1194"/>
<organism evidence="3 4">
    <name type="scientific">Sphingobacterium wenxiniae</name>
    <dbReference type="NCBI Taxonomy" id="683125"/>
    <lineage>
        <taxon>Bacteria</taxon>
        <taxon>Pseudomonadati</taxon>
        <taxon>Bacteroidota</taxon>
        <taxon>Sphingobacteriia</taxon>
        <taxon>Sphingobacteriales</taxon>
        <taxon>Sphingobacteriaceae</taxon>
        <taxon>Sphingobacterium</taxon>
    </lineage>
</organism>
<dbReference type="AlphaFoldDB" id="A0A1I6VWW5"/>
<evidence type="ECO:0000259" key="2">
    <source>
        <dbReference type="PROSITE" id="PS50164"/>
    </source>
</evidence>
<dbReference type="Gene3D" id="3.40.1440.10">
    <property type="entry name" value="GIY-YIG endonuclease"/>
    <property type="match status" value="1"/>
</dbReference>
<dbReference type="RefSeq" id="WP_093367685.1">
    <property type="nucleotide sequence ID" value="NZ_FOZZ01000019.1"/>
</dbReference>
<keyword evidence="3" id="KW-0255">Endonuclease</keyword>
<dbReference type="PANTHER" id="PTHR34477">
    <property type="entry name" value="UPF0213 PROTEIN YHBQ"/>
    <property type="match status" value="1"/>
</dbReference>
<accession>A0A1I6VWW5</accession>
<dbReference type="PROSITE" id="PS50164">
    <property type="entry name" value="GIY_YIG"/>
    <property type="match status" value="1"/>
</dbReference>
<dbReference type="PANTHER" id="PTHR34477:SF1">
    <property type="entry name" value="UPF0213 PROTEIN YHBQ"/>
    <property type="match status" value="1"/>
</dbReference>